<evidence type="ECO:0000313" key="2">
    <source>
        <dbReference type="Proteomes" id="UP000018888"/>
    </source>
</evidence>
<name>A0A2P4Q0B8_RHIID</name>
<organism evidence="1 2">
    <name type="scientific">Rhizophagus irregularis (strain DAOM 181602 / DAOM 197198 / MUCL 43194)</name>
    <name type="common">Arbuscular mycorrhizal fungus</name>
    <name type="synonym">Glomus intraradices</name>
    <dbReference type="NCBI Taxonomy" id="747089"/>
    <lineage>
        <taxon>Eukaryota</taxon>
        <taxon>Fungi</taxon>
        <taxon>Fungi incertae sedis</taxon>
        <taxon>Mucoromycota</taxon>
        <taxon>Glomeromycotina</taxon>
        <taxon>Glomeromycetes</taxon>
        <taxon>Glomerales</taxon>
        <taxon>Glomeraceae</taxon>
        <taxon>Rhizophagus</taxon>
    </lineage>
</organism>
<gene>
    <name evidence="1" type="ORF">GLOIN_2v82856</name>
</gene>
<dbReference type="VEuPathDB" id="FungiDB:RhiirFUN_003004"/>
<proteinExistence type="predicted"/>
<evidence type="ECO:0000313" key="1">
    <source>
        <dbReference type="EMBL" id="POG71083.1"/>
    </source>
</evidence>
<comment type="caution">
    <text evidence="1">The sequence shown here is derived from an EMBL/GenBank/DDBJ whole genome shotgun (WGS) entry which is preliminary data.</text>
</comment>
<keyword evidence="2" id="KW-1185">Reference proteome</keyword>
<protein>
    <submittedName>
        <fullName evidence="1">Uncharacterized protein</fullName>
    </submittedName>
</protein>
<reference evidence="1 2" key="2">
    <citation type="journal article" date="2018" name="New Phytol.">
        <title>High intraspecific genome diversity in the model arbuscular mycorrhizal symbiont Rhizophagus irregularis.</title>
        <authorList>
            <person name="Chen E.C.H."/>
            <person name="Morin E."/>
            <person name="Beaudet D."/>
            <person name="Noel J."/>
            <person name="Yildirir G."/>
            <person name="Ndikumana S."/>
            <person name="Charron P."/>
            <person name="St-Onge C."/>
            <person name="Giorgi J."/>
            <person name="Kruger M."/>
            <person name="Marton T."/>
            <person name="Ropars J."/>
            <person name="Grigoriev I.V."/>
            <person name="Hainaut M."/>
            <person name="Henrissat B."/>
            <person name="Roux C."/>
            <person name="Martin F."/>
            <person name="Corradi N."/>
        </authorList>
    </citation>
    <scope>NUCLEOTIDE SEQUENCE [LARGE SCALE GENOMIC DNA]</scope>
    <source>
        <strain evidence="1 2">DAOM 197198</strain>
    </source>
</reference>
<accession>A0A2P4Q0B8</accession>
<dbReference type="AlphaFoldDB" id="A0A2P4Q0B8"/>
<sequence>MILFILCLLMQVFLIRINYHNLKARRWIIKVNGQETNLITSNDVIDGRIIEVRKLYYIRVYFYCIFIYCI</sequence>
<dbReference type="EMBL" id="AUPC02000112">
    <property type="protein sequence ID" value="POG71083.1"/>
    <property type="molecule type" value="Genomic_DNA"/>
</dbReference>
<dbReference type="Proteomes" id="UP000018888">
    <property type="component" value="Unassembled WGS sequence"/>
</dbReference>
<reference evidence="1 2" key="1">
    <citation type="journal article" date="2013" name="Proc. Natl. Acad. Sci. U.S.A.">
        <title>Genome of an arbuscular mycorrhizal fungus provides insight into the oldest plant symbiosis.</title>
        <authorList>
            <person name="Tisserant E."/>
            <person name="Malbreil M."/>
            <person name="Kuo A."/>
            <person name="Kohler A."/>
            <person name="Symeonidi A."/>
            <person name="Balestrini R."/>
            <person name="Charron P."/>
            <person name="Duensing N."/>
            <person name="Frei Dit Frey N."/>
            <person name="Gianinazzi-Pearson V."/>
            <person name="Gilbert L.B."/>
            <person name="Handa Y."/>
            <person name="Herr J.R."/>
            <person name="Hijri M."/>
            <person name="Koul R."/>
            <person name="Kawaguchi M."/>
            <person name="Krajinski F."/>
            <person name="Lammers P.J."/>
            <person name="Masclaux F.G."/>
            <person name="Murat C."/>
            <person name="Morin E."/>
            <person name="Ndikumana S."/>
            <person name="Pagni M."/>
            <person name="Petitpierre D."/>
            <person name="Requena N."/>
            <person name="Rosikiewicz P."/>
            <person name="Riley R."/>
            <person name="Saito K."/>
            <person name="San Clemente H."/>
            <person name="Shapiro H."/>
            <person name="van Tuinen D."/>
            <person name="Becard G."/>
            <person name="Bonfante P."/>
            <person name="Paszkowski U."/>
            <person name="Shachar-Hill Y.Y."/>
            <person name="Tuskan G.A."/>
            <person name="Young P.W."/>
            <person name="Sanders I.R."/>
            <person name="Henrissat B."/>
            <person name="Rensing S.A."/>
            <person name="Grigoriev I.V."/>
            <person name="Corradi N."/>
            <person name="Roux C."/>
            <person name="Martin F."/>
        </authorList>
    </citation>
    <scope>NUCLEOTIDE SEQUENCE [LARGE SCALE GENOMIC DNA]</scope>
    <source>
        <strain evidence="1 2">DAOM 197198</strain>
    </source>
</reference>